<name>A0A1B0B2J5_9MUSC</name>
<reference evidence="2" key="1">
    <citation type="submission" date="2015-01" db="EMBL/GenBank/DDBJ databases">
        <authorList>
            <person name="Aksoy S."/>
            <person name="Warren W."/>
            <person name="Wilson R.K."/>
        </authorList>
    </citation>
    <scope>NUCLEOTIDE SEQUENCE [LARGE SCALE GENOMIC DNA]</scope>
    <source>
        <strain evidence="2">IAEA</strain>
    </source>
</reference>
<dbReference type="EnsemblMetazoa" id="GPPI016849-RA">
    <property type="protein sequence ID" value="GPPI016849-PA"/>
    <property type="gene ID" value="GPPI016849"/>
</dbReference>
<protein>
    <submittedName>
        <fullName evidence="1">Uncharacterized protein</fullName>
    </submittedName>
</protein>
<dbReference type="VEuPathDB" id="VectorBase:GPPI016849"/>
<dbReference type="EMBL" id="JXJN01007676">
    <property type="status" value="NOT_ANNOTATED_CDS"/>
    <property type="molecule type" value="Genomic_DNA"/>
</dbReference>
<reference evidence="1" key="2">
    <citation type="submission" date="2020-05" db="UniProtKB">
        <authorList>
            <consortium name="EnsemblMetazoa"/>
        </authorList>
    </citation>
    <scope>IDENTIFICATION</scope>
    <source>
        <strain evidence="1">IAEA</strain>
    </source>
</reference>
<evidence type="ECO:0000313" key="1">
    <source>
        <dbReference type="EnsemblMetazoa" id="GPPI016849-PA"/>
    </source>
</evidence>
<proteinExistence type="predicted"/>
<dbReference type="Proteomes" id="UP000092460">
    <property type="component" value="Unassembled WGS sequence"/>
</dbReference>
<dbReference type="AlphaFoldDB" id="A0A1B0B2J5"/>
<keyword evidence="2" id="KW-1185">Reference proteome</keyword>
<evidence type="ECO:0000313" key="2">
    <source>
        <dbReference type="Proteomes" id="UP000092460"/>
    </source>
</evidence>
<accession>A0A1B0B2J5</accession>
<sequence length="120" mass="13625">MAMLLSFAMKHFLGPELYEIIICNMLIDLLFPSAINFFECSVDAVEVANQEALIWKLNCGSVMTVDSRLFRPIVIFLLNSIKLISMEIHVALMILRRVKWEATLNEGSGVIHLYCFATIT</sequence>
<organism evidence="1 2">
    <name type="scientific">Glossina palpalis gambiensis</name>
    <dbReference type="NCBI Taxonomy" id="67801"/>
    <lineage>
        <taxon>Eukaryota</taxon>
        <taxon>Metazoa</taxon>
        <taxon>Ecdysozoa</taxon>
        <taxon>Arthropoda</taxon>
        <taxon>Hexapoda</taxon>
        <taxon>Insecta</taxon>
        <taxon>Pterygota</taxon>
        <taxon>Neoptera</taxon>
        <taxon>Endopterygota</taxon>
        <taxon>Diptera</taxon>
        <taxon>Brachycera</taxon>
        <taxon>Muscomorpha</taxon>
        <taxon>Hippoboscoidea</taxon>
        <taxon>Glossinidae</taxon>
        <taxon>Glossina</taxon>
    </lineage>
</organism>